<reference evidence="2" key="1">
    <citation type="submission" date="2020-10" db="EMBL/GenBank/DDBJ databases">
        <authorList>
            <person name="Kadnikov V."/>
            <person name="Beletsky A.V."/>
            <person name="Mardanov A.V."/>
            <person name="Karnachuk O.V."/>
            <person name="Ravin N.V."/>
        </authorList>
    </citation>
    <scope>NUCLEOTIDE SEQUENCE</scope>
    <source>
        <strain evidence="2">Bu02</strain>
    </source>
</reference>
<reference evidence="2" key="2">
    <citation type="journal article" date="2023" name="Biology">
        <title>Prokaryotic Life Associated with Coal-Fire Gas Vents Revealed by Metagenomics.</title>
        <authorList>
            <person name="Kadnikov V.V."/>
            <person name="Mardanov A.V."/>
            <person name="Beletsky A.V."/>
            <person name="Karnachuk O.V."/>
            <person name="Ravin N.V."/>
        </authorList>
    </citation>
    <scope>NUCLEOTIDE SEQUENCE</scope>
    <source>
        <strain evidence="2">Bu02</strain>
    </source>
</reference>
<sequence>MPAKGNVPEQLTGEGHKPVREAGKRLDRRTQNPRSGKRPRRPSLTLDPERYNDEIPDPDMVIPE</sequence>
<name>A0AAT9LEV6_9FIRM</name>
<feature type="compositionally biased region" description="Basic and acidic residues" evidence="1">
    <location>
        <begin position="14"/>
        <end position="30"/>
    </location>
</feature>
<dbReference type="EMBL" id="CP062796">
    <property type="protein sequence ID" value="QUL98673.1"/>
    <property type="molecule type" value="Genomic_DNA"/>
</dbReference>
<gene>
    <name evidence="2" type="ORF">IMF26_00840</name>
</gene>
<evidence type="ECO:0000256" key="1">
    <source>
        <dbReference type="SAM" id="MobiDB-lite"/>
    </source>
</evidence>
<organism evidence="2">
    <name type="scientific">Candidatus Fermentithermobacillus carboniphilus</name>
    <dbReference type="NCBI Taxonomy" id="3085328"/>
    <lineage>
        <taxon>Bacteria</taxon>
        <taxon>Bacillati</taxon>
        <taxon>Bacillota</taxon>
        <taxon>Candidatus Fermentithermobacillia</taxon>
        <taxon>Candidatus Fermentithermobacillales</taxon>
        <taxon>Candidatus Fermentithermobacillaceae</taxon>
        <taxon>Candidatus Fermentithermobacillus</taxon>
    </lineage>
</organism>
<evidence type="ECO:0000313" key="2">
    <source>
        <dbReference type="EMBL" id="QUL98673.1"/>
    </source>
</evidence>
<protein>
    <submittedName>
        <fullName evidence="2">Uncharacterized protein</fullName>
    </submittedName>
</protein>
<feature type="region of interest" description="Disordered" evidence="1">
    <location>
        <begin position="1"/>
        <end position="64"/>
    </location>
</feature>
<proteinExistence type="predicted"/>
<dbReference type="KEGG" id="fcz:IMF26_00840"/>
<accession>A0AAT9LEV6</accession>
<dbReference type="AlphaFoldDB" id="A0AAT9LEV6"/>